<organism evidence="1">
    <name type="scientific">Tanacetum cinerariifolium</name>
    <name type="common">Dalmatian daisy</name>
    <name type="synonym">Chrysanthemum cinerariifolium</name>
    <dbReference type="NCBI Taxonomy" id="118510"/>
    <lineage>
        <taxon>Eukaryota</taxon>
        <taxon>Viridiplantae</taxon>
        <taxon>Streptophyta</taxon>
        <taxon>Embryophyta</taxon>
        <taxon>Tracheophyta</taxon>
        <taxon>Spermatophyta</taxon>
        <taxon>Magnoliopsida</taxon>
        <taxon>eudicotyledons</taxon>
        <taxon>Gunneridae</taxon>
        <taxon>Pentapetalae</taxon>
        <taxon>asterids</taxon>
        <taxon>campanulids</taxon>
        <taxon>Asterales</taxon>
        <taxon>Asteraceae</taxon>
        <taxon>Asteroideae</taxon>
        <taxon>Anthemideae</taxon>
        <taxon>Anthemidinae</taxon>
        <taxon>Tanacetum</taxon>
    </lineage>
</organism>
<accession>A0A6L2P3Q1</accession>
<evidence type="ECO:0008006" key="2">
    <source>
        <dbReference type="Google" id="ProtNLM"/>
    </source>
</evidence>
<dbReference type="AlphaFoldDB" id="A0A6L2P3Q1"/>
<sequence>MRDEHLSTILETKSDEVIKSSVENLVPILSEFEVFSDNESECDVPICDDFMTFSNPLFDSDDDFSSSDDESFSVEDVPKEIFKIYSNPLFDNEIISSEIDPHHFNAESDLIESLLNRDISMISYPKIDSFLEEFFGELAHIDLVPPGINKASFDPEEEIHLIEELLYDNSSPRPSEESNYEISDATIESLSPSPILVEDSDFQMIASDLEASRARSFVHRPLELQSLAYGNLIS</sequence>
<evidence type="ECO:0000313" key="1">
    <source>
        <dbReference type="EMBL" id="GEU93138.1"/>
    </source>
</evidence>
<dbReference type="EMBL" id="BKCJ010010786">
    <property type="protein sequence ID" value="GEU93138.1"/>
    <property type="molecule type" value="Genomic_DNA"/>
</dbReference>
<reference evidence="1" key="1">
    <citation type="journal article" date="2019" name="Sci. Rep.">
        <title>Draft genome of Tanacetum cinerariifolium, the natural source of mosquito coil.</title>
        <authorList>
            <person name="Yamashiro T."/>
            <person name="Shiraishi A."/>
            <person name="Satake H."/>
            <person name="Nakayama K."/>
        </authorList>
    </citation>
    <scope>NUCLEOTIDE SEQUENCE</scope>
</reference>
<name>A0A6L2P3Q1_TANCI</name>
<protein>
    <recommendedName>
        <fullName evidence="2">Reverse transcriptase domain-containing protein</fullName>
    </recommendedName>
</protein>
<proteinExistence type="predicted"/>
<comment type="caution">
    <text evidence="1">The sequence shown here is derived from an EMBL/GenBank/DDBJ whole genome shotgun (WGS) entry which is preliminary data.</text>
</comment>
<gene>
    <name evidence="1" type="ORF">Tci_065116</name>
</gene>